<name>A0A9D2PUN1_9FIRM</name>
<keyword evidence="3 5" id="KW-0548">Nucleotidyltransferase</keyword>
<protein>
    <recommendedName>
        <fullName evidence="1">citrate lyase holo-[acyl-carrier protein] synthase</fullName>
        <ecNumber evidence="1">2.7.7.61</ecNumber>
    </recommendedName>
</protein>
<dbReference type="Pfam" id="PF03802">
    <property type="entry name" value="CitX"/>
    <property type="match status" value="1"/>
</dbReference>
<dbReference type="GO" id="GO:0051191">
    <property type="term" value="P:prosthetic group biosynthetic process"/>
    <property type="evidence" value="ECO:0007669"/>
    <property type="project" value="InterPro"/>
</dbReference>
<dbReference type="AlphaFoldDB" id="A0A9D2PUN1"/>
<evidence type="ECO:0000256" key="1">
    <source>
        <dbReference type="ARBA" id="ARBA00012524"/>
    </source>
</evidence>
<dbReference type="EC" id="2.7.7.61" evidence="1"/>
<gene>
    <name evidence="5" type="primary">citX</name>
    <name evidence="5" type="ORF">H9931_12865</name>
</gene>
<evidence type="ECO:0000256" key="2">
    <source>
        <dbReference type="ARBA" id="ARBA00022679"/>
    </source>
</evidence>
<accession>A0A9D2PUN1</accession>
<proteinExistence type="predicted"/>
<dbReference type="NCBIfam" id="TIGR03124">
    <property type="entry name" value="citrate_citX"/>
    <property type="match status" value="1"/>
</dbReference>
<evidence type="ECO:0000256" key="3">
    <source>
        <dbReference type="ARBA" id="ARBA00022695"/>
    </source>
</evidence>
<reference evidence="5" key="1">
    <citation type="journal article" date="2021" name="PeerJ">
        <title>Extensive microbial diversity within the chicken gut microbiome revealed by metagenomics and culture.</title>
        <authorList>
            <person name="Gilroy R."/>
            <person name="Ravi A."/>
            <person name="Getino M."/>
            <person name="Pursley I."/>
            <person name="Horton D.L."/>
            <person name="Alikhan N.F."/>
            <person name="Baker D."/>
            <person name="Gharbi K."/>
            <person name="Hall N."/>
            <person name="Watson M."/>
            <person name="Adriaenssens E.M."/>
            <person name="Foster-Nyarko E."/>
            <person name="Jarju S."/>
            <person name="Secka A."/>
            <person name="Antonio M."/>
            <person name="Oren A."/>
            <person name="Chaudhuri R.R."/>
            <person name="La Ragione R."/>
            <person name="Hildebrand F."/>
            <person name="Pallen M.J."/>
        </authorList>
    </citation>
    <scope>NUCLEOTIDE SEQUENCE</scope>
    <source>
        <strain evidence="5">CHK198-12963</strain>
    </source>
</reference>
<organism evidence="5 6">
    <name type="scientific">Candidatus Enterocloster excrementigallinarum</name>
    <dbReference type="NCBI Taxonomy" id="2838558"/>
    <lineage>
        <taxon>Bacteria</taxon>
        <taxon>Bacillati</taxon>
        <taxon>Bacillota</taxon>
        <taxon>Clostridia</taxon>
        <taxon>Lachnospirales</taxon>
        <taxon>Lachnospiraceae</taxon>
        <taxon>Enterocloster</taxon>
    </lineage>
</organism>
<dbReference type="Proteomes" id="UP000823863">
    <property type="component" value="Unassembled WGS sequence"/>
</dbReference>
<evidence type="ECO:0000313" key="5">
    <source>
        <dbReference type="EMBL" id="HJC67582.1"/>
    </source>
</evidence>
<dbReference type="EMBL" id="DWWB01000077">
    <property type="protein sequence ID" value="HJC67582.1"/>
    <property type="molecule type" value="Genomic_DNA"/>
</dbReference>
<sequence>MEPFPFEEVALEDMLTARERRAGLQQLMIQEYGHPLICLTLNIPGPRKVFPLIPEAFAEGCRRVESALCALGLTPVACRQIREKTGFEAIYSVKADPLVLKKAMISIEDKDRIGRLFDIDVLNADGAKISREDLNEVPRTCLLCGRPAHICSRSRSHSVKELTCEIERILQKEFSFPSDQP</sequence>
<evidence type="ECO:0000313" key="6">
    <source>
        <dbReference type="Proteomes" id="UP000823863"/>
    </source>
</evidence>
<dbReference type="GO" id="GO:0016829">
    <property type="term" value="F:lyase activity"/>
    <property type="evidence" value="ECO:0007669"/>
    <property type="project" value="UniProtKB-KW"/>
</dbReference>
<keyword evidence="2 5" id="KW-0808">Transferase</keyword>
<evidence type="ECO:0000256" key="4">
    <source>
        <dbReference type="ARBA" id="ARBA00048574"/>
    </source>
</evidence>
<keyword evidence="5" id="KW-0456">Lyase</keyword>
<comment type="catalytic activity">
    <reaction evidence="4">
        <text>apo-[citrate lyase ACP] + 2'-(5''-triphospho-alpha-D-ribosyl)-3'-dephospho-CoA = holo-[citrate lyase ACP] + diphosphate</text>
        <dbReference type="Rhea" id="RHEA:16333"/>
        <dbReference type="Rhea" id="RHEA-COMP:10157"/>
        <dbReference type="Rhea" id="RHEA-COMP:10158"/>
        <dbReference type="ChEBI" id="CHEBI:29999"/>
        <dbReference type="ChEBI" id="CHEBI:33019"/>
        <dbReference type="ChEBI" id="CHEBI:61378"/>
        <dbReference type="ChEBI" id="CHEBI:82683"/>
        <dbReference type="EC" id="2.7.7.61"/>
    </reaction>
</comment>
<dbReference type="GO" id="GO:0050519">
    <property type="term" value="F:holo-citrate lyase synthase activity"/>
    <property type="evidence" value="ECO:0007669"/>
    <property type="project" value="UniProtKB-EC"/>
</dbReference>
<comment type="caution">
    <text evidence="5">The sequence shown here is derived from an EMBL/GenBank/DDBJ whole genome shotgun (WGS) entry which is preliminary data.</text>
</comment>
<reference evidence="5" key="2">
    <citation type="submission" date="2021-04" db="EMBL/GenBank/DDBJ databases">
        <authorList>
            <person name="Gilroy R."/>
        </authorList>
    </citation>
    <scope>NUCLEOTIDE SEQUENCE</scope>
    <source>
        <strain evidence="5">CHK198-12963</strain>
    </source>
</reference>
<dbReference type="InterPro" id="IPR005551">
    <property type="entry name" value="CitX"/>
</dbReference>